<keyword evidence="16" id="KW-0234">DNA repair</keyword>
<evidence type="ECO:0000313" key="28">
    <source>
        <dbReference type="Proteomes" id="UP000298327"/>
    </source>
</evidence>
<evidence type="ECO:0000256" key="6">
    <source>
        <dbReference type="ARBA" id="ARBA00022695"/>
    </source>
</evidence>
<feature type="region of interest" description="Disordered" evidence="21">
    <location>
        <begin position="1624"/>
        <end position="1665"/>
    </location>
</feature>
<evidence type="ECO:0000259" key="24">
    <source>
        <dbReference type="Pfam" id="PF03104"/>
    </source>
</evidence>
<dbReference type="InterPro" id="IPR030559">
    <property type="entry name" value="PolZ_Rev3"/>
</dbReference>
<evidence type="ECO:0000256" key="10">
    <source>
        <dbReference type="ARBA" id="ARBA00022771"/>
    </source>
</evidence>
<feature type="region of interest" description="Disordered" evidence="21">
    <location>
        <begin position="549"/>
        <end position="611"/>
    </location>
</feature>
<keyword evidence="4 20" id="KW-0004">4Fe-4S</keyword>
<dbReference type="Pfam" id="PF24055">
    <property type="entry name" value="POL3_N"/>
    <property type="match status" value="1"/>
</dbReference>
<keyword evidence="14 20" id="KW-0411">Iron-sulfur</keyword>
<protein>
    <recommendedName>
        <fullName evidence="20">DNA polymerase</fullName>
        <ecNumber evidence="20">2.7.7.7</ecNumber>
    </recommendedName>
</protein>
<evidence type="ECO:0000313" key="27">
    <source>
        <dbReference type="EMBL" id="TFY71796.1"/>
    </source>
</evidence>
<dbReference type="GO" id="GO:0008270">
    <property type="term" value="F:zinc ion binding"/>
    <property type="evidence" value="ECO:0007669"/>
    <property type="project" value="UniProtKB-KW"/>
</dbReference>
<accession>A0A4Y9ZAC2</accession>
<dbReference type="InterPro" id="IPR006134">
    <property type="entry name" value="DNA-dir_DNA_pol_B_multi_dom"/>
</dbReference>
<dbReference type="InterPro" id="IPR017964">
    <property type="entry name" value="DNA-dir_DNA_pol_B_CS"/>
</dbReference>
<evidence type="ECO:0000256" key="11">
    <source>
        <dbReference type="ARBA" id="ARBA00022833"/>
    </source>
</evidence>
<dbReference type="SUPFAM" id="SSF56672">
    <property type="entry name" value="DNA/RNA polymerases"/>
    <property type="match status" value="1"/>
</dbReference>
<dbReference type="GO" id="GO:0042276">
    <property type="term" value="P:error-prone translesion synthesis"/>
    <property type="evidence" value="ECO:0007669"/>
    <property type="project" value="TreeGrafter"/>
</dbReference>
<dbReference type="PROSITE" id="PS00116">
    <property type="entry name" value="DNA_POLYMERASE_B"/>
    <property type="match status" value="1"/>
</dbReference>
<comment type="caution">
    <text evidence="27">The sequence shown here is derived from an EMBL/GenBank/DDBJ whole genome shotgun (WGS) entry which is preliminary data.</text>
</comment>
<feature type="domain" description="DNA-directed DNA polymerase family B exonuclease" evidence="24">
    <location>
        <begin position="767"/>
        <end position="971"/>
    </location>
</feature>
<evidence type="ECO:0000256" key="17">
    <source>
        <dbReference type="ARBA" id="ARBA00023242"/>
    </source>
</evidence>
<sequence length="1665" mass="188014">MFVGISLLPSTSLAGLCFSTVSAAVPSGPDILLLSQCHLPDIFDSCVNMDPGRPKLRVRIAKIDHIVTQATQLDNSPFPLAPITTVKRYIAHITNSLNHAIAVSMKRDPHSTKSQFIRAVVLVKGLHFYGFHSSHSPFLKIHIIDPAVVHRAVAILRSGTVMSTRFRVFESHLSFVLQFLCDFGLYGCGWIDLGDVWHRCHRDSDIYNTDEFQRAVSTFKPSPCFRQSRMSLEVDAIAAQILNRYMLSARDIQHLQSKAAQVDATEPLVLGVRELWDDERRRRLELGLPPSPEMPIDPSDRSRHRDWKWVAEARWWDGLKKRMEAERADIHQDDEKPWQKWVMTTFESVEALWEDEFKSWKPGGQEHVLGEEEVNPYQQATSSHSSCADGKSVIPGDPNTQDVVVDESLLSSQELSDFIEHEEAELEIYVDDQRDNDPEQELPDDALTEELDSEQDEICAPATDEDPESPTTPSVNRTLPKSTADLRGSPPHTKHASKSDWLETPLSRARNSNRHGTSLARPISGQQRQVMRKEHHALWRALEAARPENELVKSTATPDVETSRVDDTSFFEDEDRSANYLNGSSILRDDRFKPPRRQAGQQETTRSNKRRRIGTDLVVRFAVASADDSNTAQLTQVRRTASTQWHRLASSLARKPAGNAFFYKFPPPLPGNLSSTLETHGLPPAIYQDPYYSKVADAPAYLREYAGLVYDLRGHKDSDFLDDWEHNFGAEDGFAIDRFSFRVCESAGVGGWEYSVPPPPKRQMYKWLSCEQLSFRSHSNHPAVENAINPPPSVIPPRKRQDMTILSLDVFAPSRGALQPDPNIDEIAVLTYSFQSSNTLRDAKSQEMHHKSGIITMDDDLSRVPILRNCQVDVVKNEVELINSLIDKVLDMDPDIVVGWEIQSMSWGYLSARGRHIGLDIGDEISRAPQVLRGTPSEWDGRTSSTFRVAGRHVLNVWRIMRVELSLSLYTFENTAFNLLRRRIPKYTPSTLTGWYSSEVPYHKGTLLRYWLERTSTVLHILDAAETITKTAEFARVFGVDFSSVISRGSQFKVESFMFRIAKPESFVLLSPSKDDVGKQNAAECMPLIMEPRSAFYNGPVVVLDFQSLYPSLMIAYNYCYSTCLGRVIPFKGQNKLGVTDLHLQEGLLSSLQDHIRVAPNGIVYVKEEVRKGLLGRMLTELLETRVMVKQAMKGAKGNEVLLRILNARQLGLKYIANVTYGYTSASFSGRMPAVEIADSIVQSGRETLEKAIKYIETAGKWGAQVVYGDTDSLFIYLPGKTKQQAFRIGHDIAEAITLMNPSPVKLKFEKVYLPCVLMAKKRYVGFKYEHPDDTVPAFDAKGIETIRRDGVPAQQKMTENALRILFNTQDLSAIKDYCCRYWGDILDNKVCVQDFTFAREVKLGTYSDKVPPPPGVTVAARRAALDPNDEPQYGDRVPYVITRGEPNTRLVDRAVRPEELIGSRDKRLDSAYYISRVLIPPLERIFNLVGADVRAWFDDMPKRLRINPQETIQTSPQKSVLKADGRLAPNIDMHFSSFQCISCGAATSQGICTECRYMRQETAANLLSRIRVQEHRLQTAHEVCVSCTGLPPGEPIQCQSLECPWFYERREAESTLDDMVFIRDLAEEPDETNSEEDRKSSTEDEGRDSSVISLEYYGGDDIQS</sequence>
<feature type="chain" id="PRO_5021467000" description="DNA polymerase" evidence="22">
    <location>
        <begin position="24"/>
        <end position="1665"/>
    </location>
</feature>
<dbReference type="Proteomes" id="UP000298327">
    <property type="component" value="Unassembled WGS sequence"/>
</dbReference>
<evidence type="ECO:0000256" key="7">
    <source>
        <dbReference type="ARBA" id="ARBA00022705"/>
    </source>
</evidence>
<evidence type="ECO:0000256" key="20">
    <source>
        <dbReference type="RuleBase" id="RU000442"/>
    </source>
</evidence>
<dbReference type="FunFam" id="1.10.132.60:FF:000007">
    <property type="entry name" value="DNA polymerase"/>
    <property type="match status" value="1"/>
</dbReference>
<dbReference type="GO" id="GO:0051539">
    <property type="term" value="F:4 iron, 4 sulfur cluster binding"/>
    <property type="evidence" value="ECO:0007669"/>
    <property type="project" value="UniProtKB-KW"/>
</dbReference>
<feature type="domain" description="DNA polymerase delta/zeta catalytic subunit N-terminal" evidence="26">
    <location>
        <begin position="85"/>
        <end position="149"/>
    </location>
</feature>
<comment type="subunit">
    <text evidence="19">Forms DNA polymerase zeta with REV7.</text>
</comment>
<dbReference type="Gene3D" id="1.10.287.690">
    <property type="entry name" value="Helix hairpin bin"/>
    <property type="match status" value="1"/>
</dbReference>
<keyword evidence="12 20" id="KW-0239">DNA-directed DNA polymerase</keyword>
<dbReference type="OrthoDB" id="2414538at2759"/>
<evidence type="ECO:0000256" key="14">
    <source>
        <dbReference type="ARBA" id="ARBA00023014"/>
    </source>
</evidence>
<evidence type="ECO:0000256" key="22">
    <source>
        <dbReference type="SAM" id="SignalP"/>
    </source>
</evidence>
<name>A0A4Y9ZAC2_9AGAM</name>
<dbReference type="PRINTS" id="PR00106">
    <property type="entry name" value="DNAPOLB"/>
</dbReference>
<dbReference type="FunFam" id="3.30.420.10:FF:000024">
    <property type="entry name" value="DNA polymerase zeta catalytic subunit"/>
    <property type="match status" value="1"/>
</dbReference>
<dbReference type="PANTHER" id="PTHR45812">
    <property type="entry name" value="DNA POLYMERASE ZETA CATALYTIC SUBUNIT"/>
    <property type="match status" value="1"/>
</dbReference>
<evidence type="ECO:0000256" key="8">
    <source>
        <dbReference type="ARBA" id="ARBA00022723"/>
    </source>
</evidence>
<comment type="similarity">
    <text evidence="3 20">Belongs to the DNA polymerase type-B family.</text>
</comment>
<dbReference type="GO" id="GO:0003887">
    <property type="term" value="F:DNA-directed DNA polymerase activity"/>
    <property type="evidence" value="ECO:0007669"/>
    <property type="project" value="UniProtKB-KW"/>
</dbReference>
<evidence type="ECO:0000256" key="4">
    <source>
        <dbReference type="ARBA" id="ARBA00022485"/>
    </source>
</evidence>
<dbReference type="PANTHER" id="PTHR45812:SF1">
    <property type="entry name" value="DNA POLYMERASE ZETA CATALYTIC SUBUNIT"/>
    <property type="match status" value="1"/>
</dbReference>
<dbReference type="InterPro" id="IPR042087">
    <property type="entry name" value="DNA_pol_B_thumb"/>
</dbReference>
<dbReference type="CDD" id="cd05778">
    <property type="entry name" value="DNA_polB_zeta_exo"/>
    <property type="match status" value="1"/>
</dbReference>
<dbReference type="EC" id="2.7.7.7" evidence="20"/>
<evidence type="ECO:0000256" key="16">
    <source>
        <dbReference type="ARBA" id="ARBA00023204"/>
    </source>
</evidence>
<comment type="cofactor">
    <cofactor evidence="1 20">
        <name>[4Fe-4S] cluster</name>
        <dbReference type="ChEBI" id="CHEBI:49883"/>
    </cofactor>
</comment>
<dbReference type="Gene3D" id="3.30.342.10">
    <property type="entry name" value="DNA Polymerase, chain B, domain 1"/>
    <property type="match status" value="1"/>
</dbReference>
<comment type="catalytic activity">
    <reaction evidence="18 20">
        <text>DNA(n) + a 2'-deoxyribonucleoside 5'-triphosphate = DNA(n+1) + diphosphate</text>
        <dbReference type="Rhea" id="RHEA:22508"/>
        <dbReference type="Rhea" id="RHEA-COMP:17339"/>
        <dbReference type="Rhea" id="RHEA-COMP:17340"/>
        <dbReference type="ChEBI" id="CHEBI:33019"/>
        <dbReference type="ChEBI" id="CHEBI:61560"/>
        <dbReference type="ChEBI" id="CHEBI:173112"/>
        <dbReference type="EC" id="2.7.7.7"/>
    </reaction>
</comment>
<keyword evidence="15 20" id="KW-0238">DNA-binding</keyword>
<comment type="subcellular location">
    <subcellularLocation>
        <location evidence="2 20">Nucleus</location>
    </subcellularLocation>
</comment>
<evidence type="ECO:0000256" key="1">
    <source>
        <dbReference type="ARBA" id="ARBA00001966"/>
    </source>
</evidence>
<keyword evidence="7 20" id="KW-0235">DNA replication</keyword>
<dbReference type="SMART" id="SM00486">
    <property type="entry name" value="POLBc"/>
    <property type="match status" value="1"/>
</dbReference>
<evidence type="ECO:0000259" key="26">
    <source>
        <dbReference type="Pfam" id="PF24055"/>
    </source>
</evidence>
<gene>
    <name evidence="27" type="ORF">EVG20_g1209</name>
</gene>
<dbReference type="GO" id="GO:0000166">
    <property type="term" value="F:nucleotide binding"/>
    <property type="evidence" value="ECO:0007669"/>
    <property type="project" value="InterPro"/>
</dbReference>
<dbReference type="Pfam" id="PF00136">
    <property type="entry name" value="DNA_pol_B"/>
    <property type="match status" value="1"/>
</dbReference>
<dbReference type="InterPro" id="IPR025687">
    <property type="entry name" value="Znf-C4pol"/>
</dbReference>
<evidence type="ECO:0000259" key="25">
    <source>
        <dbReference type="Pfam" id="PF14260"/>
    </source>
</evidence>
<keyword evidence="11 20" id="KW-0862">Zinc</keyword>
<dbReference type="InterPro" id="IPR056435">
    <property type="entry name" value="DPOD/Z_N"/>
</dbReference>
<dbReference type="InterPro" id="IPR036397">
    <property type="entry name" value="RNaseH_sf"/>
</dbReference>
<dbReference type="FunFam" id="1.10.287.690:FF:000002">
    <property type="entry name" value="DNA polymerase zeta"/>
    <property type="match status" value="1"/>
</dbReference>
<organism evidence="27 28">
    <name type="scientific">Dentipellis fragilis</name>
    <dbReference type="NCBI Taxonomy" id="205917"/>
    <lineage>
        <taxon>Eukaryota</taxon>
        <taxon>Fungi</taxon>
        <taxon>Dikarya</taxon>
        <taxon>Basidiomycota</taxon>
        <taxon>Agaricomycotina</taxon>
        <taxon>Agaricomycetes</taxon>
        <taxon>Russulales</taxon>
        <taxon>Hericiaceae</taxon>
        <taxon>Dentipellis</taxon>
    </lineage>
</organism>
<dbReference type="STRING" id="205917.A0A4Y9ZAC2"/>
<dbReference type="SUPFAM" id="SSF53098">
    <property type="entry name" value="Ribonuclease H-like"/>
    <property type="match status" value="1"/>
</dbReference>
<evidence type="ECO:0000256" key="13">
    <source>
        <dbReference type="ARBA" id="ARBA00023004"/>
    </source>
</evidence>
<proteinExistence type="inferred from homology"/>
<dbReference type="InterPro" id="IPR006172">
    <property type="entry name" value="DNA-dir_DNA_pol_B"/>
</dbReference>
<dbReference type="GO" id="GO:0006260">
    <property type="term" value="P:DNA replication"/>
    <property type="evidence" value="ECO:0007669"/>
    <property type="project" value="UniProtKB-KW"/>
</dbReference>
<keyword evidence="13 20" id="KW-0408">Iron</keyword>
<dbReference type="InterPro" id="IPR012337">
    <property type="entry name" value="RNaseH-like_sf"/>
</dbReference>
<keyword evidence="8 20" id="KW-0479">Metal-binding</keyword>
<dbReference type="InterPro" id="IPR023211">
    <property type="entry name" value="DNA_pol_palm_dom_sf"/>
</dbReference>
<evidence type="ECO:0000256" key="19">
    <source>
        <dbReference type="ARBA" id="ARBA00066055"/>
    </source>
</evidence>
<dbReference type="Gene3D" id="3.90.1600.10">
    <property type="entry name" value="Palm domain of DNA polymerase"/>
    <property type="match status" value="1"/>
</dbReference>
<feature type="region of interest" description="Disordered" evidence="21">
    <location>
        <begin position="379"/>
        <end position="399"/>
    </location>
</feature>
<evidence type="ECO:0000256" key="9">
    <source>
        <dbReference type="ARBA" id="ARBA00022763"/>
    </source>
</evidence>
<evidence type="ECO:0000256" key="18">
    <source>
        <dbReference type="ARBA" id="ARBA00049244"/>
    </source>
</evidence>
<dbReference type="GO" id="GO:0003677">
    <property type="term" value="F:DNA binding"/>
    <property type="evidence" value="ECO:0007669"/>
    <property type="project" value="UniProtKB-KW"/>
</dbReference>
<dbReference type="InterPro" id="IPR043502">
    <property type="entry name" value="DNA/RNA_pol_sf"/>
</dbReference>
<feature type="region of interest" description="Disordered" evidence="21">
    <location>
        <begin position="460"/>
        <end position="534"/>
    </location>
</feature>
<keyword evidence="6 20" id="KW-0548">Nucleotidyltransferase</keyword>
<keyword evidence="28" id="KW-1185">Reference proteome</keyword>
<reference evidence="27 28" key="1">
    <citation type="submission" date="2019-02" db="EMBL/GenBank/DDBJ databases">
        <title>Genome sequencing of the rare red list fungi Dentipellis fragilis.</title>
        <authorList>
            <person name="Buettner E."/>
            <person name="Kellner H."/>
        </authorList>
    </citation>
    <scope>NUCLEOTIDE SEQUENCE [LARGE SCALE GENOMIC DNA]</scope>
    <source>
        <strain evidence="27 28">DSM 105465</strain>
    </source>
</reference>
<keyword evidence="10 20" id="KW-0863">Zinc-finger</keyword>
<evidence type="ECO:0000256" key="21">
    <source>
        <dbReference type="SAM" id="MobiDB-lite"/>
    </source>
</evidence>
<keyword evidence="5 20" id="KW-0808">Transferase</keyword>
<feature type="compositionally biased region" description="Polar residues" evidence="21">
    <location>
        <begin position="469"/>
        <end position="481"/>
    </location>
</feature>
<dbReference type="Pfam" id="PF03104">
    <property type="entry name" value="DNA_pol_B_exo1"/>
    <property type="match status" value="1"/>
</dbReference>
<keyword evidence="22" id="KW-0732">Signal</keyword>
<evidence type="ECO:0000256" key="12">
    <source>
        <dbReference type="ARBA" id="ARBA00022932"/>
    </source>
</evidence>
<feature type="compositionally biased region" description="Basic and acidic residues" evidence="21">
    <location>
        <begin position="1636"/>
        <end position="1649"/>
    </location>
</feature>
<evidence type="ECO:0000256" key="15">
    <source>
        <dbReference type="ARBA" id="ARBA00023125"/>
    </source>
</evidence>
<dbReference type="GO" id="GO:0005634">
    <property type="term" value="C:nucleus"/>
    <property type="evidence" value="ECO:0007669"/>
    <property type="project" value="UniProtKB-SubCell"/>
</dbReference>
<dbReference type="Pfam" id="PF14260">
    <property type="entry name" value="zf-C4pol"/>
    <property type="match status" value="1"/>
</dbReference>
<evidence type="ECO:0000256" key="2">
    <source>
        <dbReference type="ARBA" id="ARBA00004123"/>
    </source>
</evidence>
<evidence type="ECO:0000256" key="5">
    <source>
        <dbReference type="ARBA" id="ARBA00022679"/>
    </source>
</evidence>
<keyword evidence="9" id="KW-0227">DNA damage</keyword>
<evidence type="ECO:0000259" key="23">
    <source>
        <dbReference type="Pfam" id="PF00136"/>
    </source>
</evidence>
<feature type="signal peptide" evidence="22">
    <location>
        <begin position="1"/>
        <end position="23"/>
    </location>
</feature>
<feature type="domain" description="DNA-directed DNA polymerase family B multifunctional" evidence="23">
    <location>
        <begin position="1041"/>
        <end position="1488"/>
    </location>
</feature>
<dbReference type="GO" id="GO:0000724">
    <property type="term" value="P:double-strand break repair via homologous recombination"/>
    <property type="evidence" value="ECO:0007669"/>
    <property type="project" value="TreeGrafter"/>
</dbReference>
<dbReference type="InterPro" id="IPR006133">
    <property type="entry name" value="DNA-dir_DNA_pol_B_exonuc"/>
</dbReference>
<dbReference type="CDD" id="cd05534">
    <property type="entry name" value="POLBc_zeta"/>
    <property type="match status" value="1"/>
</dbReference>
<dbReference type="Gene3D" id="3.30.420.10">
    <property type="entry name" value="Ribonuclease H-like superfamily/Ribonuclease H"/>
    <property type="match status" value="1"/>
</dbReference>
<evidence type="ECO:0000256" key="3">
    <source>
        <dbReference type="ARBA" id="ARBA00005755"/>
    </source>
</evidence>
<dbReference type="GO" id="GO:0016035">
    <property type="term" value="C:zeta DNA polymerase complex"/>
    <property type="evidence" value="ECO:0007669"/>
    <property type="project" value="InterPro"/>
</dbReference>
<keyword evidence="17 20" id="KW-0539">Nucleus</keyword>
<dbReference type="EMBL" id="SEOQ01000036">
    <property type="protein sequence ID" value="TFY71796.1"/>
    <property type="molecule type" value="Genomic_DNA"/>
</dbReference>
<feature type="domain" description="C4-type zinc-finger of DNA polymerase delta" evidence="25">
    <location>
        <begin position="1541"/>
        <end position="1610"/>
    </location>
</feature>
<dbReference type="Gene3D" id="1.10.132.60">
    <property type="entry name" value="DNA polymerase family B, C-terminal domain"/>
    <property type="match status" value="1"/>
</dbReference>